<protein>
    <recommendedName>
        <fullName evidence="2">Peptidase M20 domain-containing protein 2</fullName>
    </recommendedName>
</protein>
<dbReference type="InterPro" id="IPR002933">
    <property type="entry name" value="Peptidase_M20"/>
</dbReference>
<dbReference type="Pfam" id="PF07687">
    <property type="entry name" value="M20_dimer"/>
    <property type="match status" value="1"/>
</dbReference>
<dbReference type="NCBIfam" id="TIGR01891">
    <property type="entry name" value="amidohydrolases"/>
    <property type="match status" value="1"/>
</dbReference>
<dbReference type="InterPro" id="IPR017439">
    <property type="entry name" value="Amidohydrolase"/>
</dbReference>
<dbReference type="PANTHER" id="PTHR30575:SF8">
    <property type="entry name" value="PEPTIDASE M20 DOMAIN-CONTAINING PROTEIN 2"/>
    <property type="match status" value="1"/>
</dbReference>
<dbReference type="RefSeq" id="XP_018128118.2">
    <property type="nucleotide sequence ID" value="XM_018277148.2"/>
</dbReference>
<proteinExistence type="inferred from homology"/>
<dbReference type="InterPro" id="IPR052030">
    <property type="entry name" value="Peptidase_M20/M20A_hydrolases"/>
</dbReference>
<dbReference type="GO" id="GO:0016805">
    <property type="term" value="F:dipeptidase activity"/>
    <property type="evidence" value="ECO:0007669"/>
    <property type="project" value="InterPro"/>
</dbReference>
<dbReference type="InterPro" id="IPR036264">
    <property type="entry name" value="Bact_exopeptidase_dim_dom"/>
</dbReference>
<dbReference type="AlphaFoldDB" id="A0A1B8GEX9"/>
<name>A0A1B8GEX9_9PEZI</name>
<dbReference type="FunFam" id="3.30.70.360:FF:000004">
    <property type="entry name" value="Peptidase M20 domain-containing protein 2"/>
    <property type="match status" value="1"/>
</dbReference>
<sequence>MLTTFILYHNHIRDINIHRLLNYPRISRQISNNKTIMGGDSSALAGDIKVEVDAAIDSLNQRLREVNRKIWENPELGEQEFMAHDTLCSFLEEQGYAVTRSAYGRPTAFEVLSGSGGRLVNFNAEYDCLPGIGHACGHNLIATSSVAAFLGLSMSLKKLGVPGRVQLLGTPDEEGSGAKIKLLEAGAYKGVDASMMAHPISGEMSGSGDAVNDGVAGVRMIARQFLSAEYRGKNAHAGGNPWKGVNALDSAVAAYNNISLLRQQTAPDDRIHNVLLESEKTVNVIPAYAKAAYQARSPRLASLKVLTARVVNCINAAALATGTDVKITYGALYADVVLNETICGLYTDHTARYGQQVTKISPIIVTGSTDQGNVSQAMPSLHTMFCIPSEDGVGPHNAGFAKAAGTDVAHDKAIIVGKTMALVGFDILTKDDVYKNVKADWEKAMAA</sequence>
<dbReference type="PIRSF" id="PIRSF037226">
    <property type="entry name" value="Amidohydrolase_ACY1L2_prd"/>
    <property type="match status" value="1"/>
</dbReference>
<organism evidence="4 5">
    <name type="scientific">Pseudogymnoascus verrucosus</name>
    <dbReference type="NCBI Taxonomy" id="342668"/>
    <lineage>
        <taxon>Eukaryota</taxon>
        <taxon>Fungi</taxon>
        <taxon>Dikarya</taxon>
        <taxon>Ascomycota</taxon>
        <taxon>Pezizomycotina</taxon>
        <taxon>Leotiomycetes</taxon>
        <taxon>Thelebolales</taxon>
        <taxon>Thelebolaceae</taxon>
        <taxon>Pseudogymnoascus</taxon>
    </lineage>
</organism>
<evidence type="ECO:0000256" key="2">
    <source>
        <dbReference type="PIRNR" id="PIRNR037226"/>
    </source>
</evidence>
<evidence type="ECO:0000313" key="4">
    <source>
        <dbReference type="EMBL" id="OBT94385.2"/>
    </source>
</evidence>
<dbReference type="Gene3D" id="3.40.630.10">
    <property type="entry name" value="Zn peptidases"/>
    <property type="match status" value="1"/>
</dbReference>
<dbReference type="EMBL" id="KV460244">
    <property type="protein sequence ID" value="OBT94385.2"/>
    <property type="molecule type" value="Genomic_DNA"/>
</dbReference>
<accession>A0A1B8GEX9</accession>
<feature type="domain" description="Peptidase M20 dimerisation" evidence="3">
    <location>
        <begin position="231"/>
        <end position="319"/>
    </location>
</feature>
<evidence type="ECO:0000259" key="3">
    <source>
        <dbReference type="Pfam" id="PF07687"/>
    </source>
</evidence>
<reference evidence="4 5" key="1">
    <citation type="submission" date="2016-03" db="EMBL/GenBank/DDBJ databases">
        <title>Comparative genomics of Pseudogymnoascus destructans, the fungus causing white-nose syndrome of bats.</title>
        <authorList>
            <person name="Palmer J.M."/>
            <person name="Drees K.P."/>
            <person name="Foster J.T."/>
            <person name="Lindner D.L."/>
        </authorList>
    </citation>
    <scope>NUCLEOTIDE SEQUENCE [LARGE SCALE GENOMIC DNA]</scope>
    <source>
        <strain evidence="4 5">UAMH 10579</strain>
    </source>
</reference>
<dbReference type="Proteomes" id="UP000091956">
    <property type="component" value="Unassembled WGS sequence"/>
</dbReference>
<evidence type="ECO:0000256" key="1">
    <source>
        <dbReference type="ARBA" id="ARBA00006247"/>
    </source>
</evidence>
<dbReference type="PANTHER" id="PTHR30575">
    <property type="entry name" value="PEPTIDASE M20"/>
    <property type="match status" value="1"/>
</dbReference>
<dbReference type="CDD" id="cd05672">
    <property type="entry name" value="M20_ACY1L2-like"/>
    <property type="match status" value="1"/>
</dbReference>
<comment type="similarity">
    <text evidence="1 2">Belongs to the peptidase M20A family.</text>
</comment>
<dbReference type="Gene3D" id="3.30.70.360">
    <property type="match status" value="1"/>
</dbReference>
<dbReference type="Pfam" id="PF01546">
    <property type="entry name" value="Peptidase_M20"/>
    <property type="match status" value="1"/>
</dbReference>
<dbReference type="InterPro" id="IPR011650">
    <property type="entry name" value="Peptidase_M20_dimer"/>
</dbReference>
<keyword evidence="5" id="KW-1185">Reference proteome</keyword>
<gene>
    <name evidence="4" type="ORF">VE01_07715</name>
</gene>
<dbReference type="GeneID" id="28841101"/>
<evidence type="ECO:0000313" key="5">
    <source>
        <dbReference type="Proteomes" id="UP000091956"/>
    </source>
</evidence>
<reference evidence="5" key="2">
    <citation type="journal article" date="2018" name="Nat. Commun.">
        <title>Extreme sensitivity to ultraviolet light in the fungal pathogen causing white-nose syndrome of bats.</title>
        <authorList>
            <person name="Palmer J.M."/>
            <person name="Drees K.P."/>
            <person name="Foster J.T."/>
            <person name="Lindner D.L."/>
        </authorList>
    </citation>
    <scope>NUCLEOTIDE SEQUENCE [LARGE SCALE GENOMIC DNA]</scope>
    <source>
        <strain evidence="5">UAMH 10579</strain>
    </source>
</reference>
<dbReference type="InterPro" id="IPR017144">
    <property type="entry name" value="Xaa-Arg_dipeptidase"/>
</dbReference>
<dbReference type="SUPFAM" id="SSF55031">
    <property type="entry name" value="Bacterial exopeptidase dimerisation domain"/>
    <property type="match status" value="1"/>
</dbReference>
<dbReference type="SUPFAM" id="SSF53187">
    <property type="entry name" value="Zn-dependent exopeptidases"/>
    <property type="match status" value="1"/>
</dbReference>